<dbReference type="OrthoDB" id="3539197at2"/>
<evidence type="ECO:0000313" key="1">
    <source>
        <dbReference type="EMBL" id="APE33394.1"/>
    </source>
</evidence>
<name>A0A1J0VN06_9NOCA</name>
<evidence type="ECO:0000313" key="2">
    <source>
        <dbReference type="Proteomes" id="UP000183810"/>
    </source>
</evidence>
<dbReference type="RefSeq" id="WP_071926575.1">
    <property type="nucleotide sequence ID" value="NZ_CP018082.1"/>
</dbReference>
<gene>
    <name evidence="1" type="ORF">BOX37_04780</name>
</gene>
<dbReference type="KEGG" id="nsl:BOX37_04780"/>
<keyword evidence="2" id="KW-1185">Reference proteome</keyword>
<organism evidence="1 2">
    <name type="scientific">Nocardia mangyaensis</name>
    <dbReference type="NCBI Taxonomy" id="2213200"/>
    <lineage>
        <taxon>Bacteria</taxon>
        <taxon>Bacillati</taxon>
        <taxon>Actinomycetota</taxon>
        <taxon>Actinomycetes</taxon>
        <taxon>Mycobacteriales</taxon>
        <taxon>Nocardiaceae</taxon>
        <taxon>Nocardia</taxon>
    </lineage>
</organism>
<proteinExistence type="predicted"/>
<accession>A0A1J0VN06</accession>
<dbReference type="Proteomes" id="UP000183810">
    <property type="component" value="Chromosome"/>
</dbReference>
<reference evidence="1" key="1">
    <citation type="submission" date="2016-11" db="EMBL/GenBank/DDBJ databases">
        <authorList>
            <person name="Jaros S."/>
            <person name="Januszkiewicz K."/>
            <person name="Wedrychowicz H."/>
        </authorList>
    </citation>
    <scope>NUCLEOTIDE SEQUENCE [LARGE SCALE GENOMIC DNA]</scope>
    <source>
        <strain evidence="1">Y48</strain>
    </source>
</reference>
<sequence length="63" mass="6908">MGSSTVLRGKHHGPKWAGYSRTIHYEISGAGRIDYQYRNDTTEGGRGDAHPVVKIVTIDLGSH</sequence>
<dbReference type="EMBL" id="CP018082">
    <property type="protein sequence ID" value="APE33394.1"/>
    <property type="molecule type" value="Genomic_DNA"/>
</dbReference>
<dbReference type="AlphaFoldDB" id="A0A1J0VN06"/>
<protein>
    <submittedName>
        <fullName evidence="1">Uncharacterized protein</fullName>
    </submittedName>
</protein>